<feature type="domain" description="MgtC/SapB/SrpB/YhiD N-terminal" evidence="8">
    <location>
        <begin position="10"/>
        <end position="147"/>
    </location>
</feature>
<protein>
    <submittedName>
        <fullName evidence="9">MgtC/SapB family protein</fullName>
    </submittedName>
</protein>
<gene>
    <name evidence="9" type="ORF">OW763_12375</name>
</gene>
<dbReference type="EMBL" id="JAPQER010000005">
    <property type="protein sequence ID" value="MCY6485134.1"/>
    <property type="molecule type" value="Genomic_DNA"/>
</dbReference>
<feature type="transmembrane region" description="Helical" evidence="7">
    <location>
        <begin position="6"/>
        <end position="23"/>
    </location>
</feature>
<keyword evidence="5 7" id="KW-1133">Transmembrane helix</keyword>
<evidence type="ECO:0000259" key="8">
    <source>
        <dbReference type="Pfam" id="PF02308"/>
    </source>
</evidence>
<dbReference type="RefSeq" id="WP_268041452.1">
    <property type="nucleotide sequence ID" value="NZ_JAPQER010000005.1"/>
</dbReference>
<dbReference type="InterPro" id="IPR049177">
    <property type="entry name" value="MgtC_SapB_SrpB_YhiD_N"/>
</dbReference>
<sequence>MENYEVVLRLVIAILVGGIIGYEREYRNRPAGFRTNILVCVGATVISMIQVHMIDDTIQIIAKNPQLTNALKADIGRVGAQVVSGIGFLGAGTIIHEKGSVKGLTTAASIWVVGCIGLAIGMGYYFLTGVSTIGMYGVLVSLKKIETRIIEKANIIKLEIEYLNKKDLSDCVSEYFENRNIKIKNIEFYIDEDYGSLLKTTQYTVLTPKNLNSSRIIQDLSSYEGIVRVAIV</sequence>
<evidence type="ECO:0000256" key="1">
    <source>
        <dbReference type="ARBA" id="ARBA00004651"/>
    </source>
</evidence>
<comment type="subcellular location">
    <subcellularLocation>
        <location evidence="1">Cell membrane</location>
        <topology evidence="1">Multi-pass membrane protein</topology>
    </subcellularLocation>
</comment>
<dbReference type="PANTHER" id="PTHR33778:SF1">
    <property type="entry name" value="MAGNESIUM TRANSPORTER YHID-RELATED"/>
    <property type="match status" value="1"/>
</dbReference>
<evidence type="ECO:0000256" key="7">
    <source>
        <dbReference type="SAM" id="Phobius"/>
    </source>
</evidence>
<keyword evidence="4 7" id="KW-0812">Transmembrane</keyword>
<evidence type="ECO:0000256" key="6">
    <source>
        <dbReference type="ARBA" id="ARBA00023136"/>
    </source>
</evidence>
<keyword evidence="3" id="KW-1003">Cell membrane</keyword>
<comment type="caution">
    <text evidence="9">The sequence shown here is derived from an EMBL/GenBank/DDBJ whole genome shotgun (WGS) entry which is preliminary data.</text>
</comment>
<evidence type="ECO:0000256" key="5">
    <source>
        <dbReference type="ARBA" id="ARBA00022989"/>
    </source>
</evidence>
<evidence type="ECO:0000256" key="3">
    <source>
        <dbReference type="ARBA" id="ARBA00022475"/>
    </source>
</evidence>
<keyword evidence="6 7" id="KW-0472">Membrane</keyword>
<name>A0ABT4D1L5_9CLOT</name>
<dbReference type="Pfam" id="PF02308">
    <property type="entry name" value="MgtC"/>
    <property type="match status" value="1"/>
</dbReference>
<organism evidence="9 10">
    <name type="scientific">Clostridium aestuarii</name>
    <dbReference type="NCBI Taxonomy" id="338193"/>
    <lineage>
        <taxon>Bacteria</taxon>
        <taxon>Bacillati</taxon>
        <taxon>Bacillota</taxon>
        <taxon>Clostridia</taxon>
        <taxon>Eubacteriales</taxon>
        <taxon>Clostridiaceae</taxon>
        <taxon>Clostridium</taxon>
    </lineage>
</organism>
<evidence type="ECO:0000313" key="10">
    <source>
        <dbReference type="Proteomes" id="UP001078443"/>
    </source>
</evidence>
<dbReference type="PRINTS" id="PR01837">
    <property type="entry name" value="MGTCSAPBPROT"/>
</dbReference>
<feature type="transmembrane region" description="Helical" evidence="7">
    <location>
        <begin position="110"/>
        <end position="139"/>
    </location>
</feature>
<dbReference type="InterPro" id="IPR003416">
    <property type="entry name" value="MgtC/SapB/SrpB/YhiD_fam"/>
</dbReference>
<comment type="similarity">
    <text evidence="2">Belongs to the MgtC/SapB family.</text>
</comment>
<keyword evidence="10" id="KW-1185">Reference proteome</keyword>
<evidence type="ECO:0000313" key="9">
    <source>
        <dbReference type="EMBL" id="MCY6485134.1"/>
    </source>
</evidence>
<evidence type="ECO:0000256" key="2">
    <source>
        <dbReference type="ARBA" id="ARBA00009298"/>
    </source>
</evidence>
<reference evidence="9" key="1">
    <citation type="submission" date="2022-12" db="EMBL/GenBank/DDBJ databases">
        <authorList>
            <person name="Wang J."/>
        </authorList>
    </citation>
    <scope>NUCLEOTIDE SEQUENCE</scope>
    <source>
        <strain evidence="9">HY-45-18</strain>
    </source>
</reference>
<dbReference type="Proteomes" id="UP001078443">
    <property type="component" value="Unassembled WGS sequence"/>
</dbReference>
<proteinExistence type="inferred from homology"/>
<evidence type="ECO:0000256" key="4">
    <source>
        <dbReference type="ARBA" id="ARBA00022692"/>
    </source>
</evidence>
<dbReference type="PANTHER" id="PTHR33778">
    <property type="entry name" value="PROTEIN MGTC"/>
    <property type="match status" value="1"/>
</dbReference>
<accession>A0ABT4D1L5</accession>
<feature type="transmembrane region" description="Helical" evidence="7">
    <location>
        <begin position="35"/>
        <end position="54"/>
    </location>
</feature>